<name>A0A834U2V1_9FABA</name>
<proteinExistence type="predicted"/>
<reference evidence="1" key="1">
    <citation type="submission" date="2020-09" db="EMBL/GenBank/DDBJ databases">
        <title>Genome-Enabled Discovery of Anthraquinone Biosynthesis in Senna tora.</title>
        <authorList>
            <person name="Kang S.-H."/>
            <person name="Pandey R.P."/>
            <person name="Lee C.-M."/>
            <person name="Sim J.-S."/>
            <person name="Jeong J.-T."/>
            <person name="Choi B.-S."/>
            <person name="Jung M."/>
            <person name="Ginzburg D."/>
            <person name="Zhao K."/>
            <person name="Won S.Y."/>
            <person name="Oh T.-J."/>
            <person name="Yu Y."/>
            <person name="Kim N.-H."/>
            <person name="Lee O.R."/>
            <person name="Lee T.-H."/>
            <person name="Bashyal P."/>
            <person name="Kim T.-S."/>
            <person name="Lee W.-H."/>
            <person name="Kawkins C."/>
            <person name="Kim C.-K."/>
            <person name="Kim J.S."/>
            <person name="Ahn B.O."/>
            <person name="Rhee S.Y."/>
            <person name="Sohng J.K."/>
        </authorList>
    </citation>
    <scope>NUCLEOTIDE SEQUENCE</scope>
    <source>
        <tissue evidence="1">Leaf</tissue>
    </source>
</reference>
<gene>
    <name evidence="1" type="ORF">G2W53_020078</name>
</gene>
<accession>A0A834U2V1</accession>
<sequence length="89" mass="10092">MRRLAVSPPSCGYLTVCGLGILSVNVGDSLRYDFVVRNIMKRGVAYQLDNRLVVRYASSSSSIIYMFRKETRKLPLTRRNIASFMNALN</sequence>
<protein>
    <submittedName>
        <fullName evidence="1">Uncharacterized protein</fullName>
    </submittedName>
</protein>
<keyword evidence="2" id="KW-1185">Reference proteome</keyword>
<dbReference type="EMBL" id="JAAIUW010000006">
    <property type="protein sequence ID" value="KAF7828914.1"/>
    <property type="molecule type" value="Genomic_DNA"/>
</dbReference>
<dbReference type="AlphaFoldDB" id="A0A834U2V1"/>
<organism evidence="1 2">
    <name type="scientific">Senna tora</name>
    <dbReference type="NCBI Taxonomy" id="362788"/>
    <lineage>
        <taxon>Eukaryota</taxon>
        <taxon>Viridiplantae</taxon>
        <taxon>Streptophyta</taxon>
        <taxon>Embryophyta</taxon>
        <taxon>Tracheophyta</taxon>
        <taxon>Spermatophyta</taxon>
        <taxon>Magnoliopsida</taxon>
        <taxon>eudicotyledons</taxon>
        <taxon>Gunneridae</taxon>
        <taxon>Pentapetalae</taxon>
        <taxon>rosids</taxon>
        <taxon>fabids</taxon>
        <taxon>Fabales</taxon>
        <taxon>Fabaceae</taxon>
        <taxon>Caesalpinioideae</taxon>
        <taxon>Cassia clade</taxon>
        <taxon>Senna</taxon>
    </lineage>
</organism>
<evidence type="ECO:0000313" key="2">
    <source>
        <dbReference type="Proteomes" id="UP000634136"/>
    </source>
</evidence>
<comment type="caution">
    <text evidence="1">The sequence shown here is derived from an EMBL/GenBank/DDBJ whole genome shotgun (WGS) entry which is preliminary data.</text>
</comment>
<evidence type="ECO:0000313" key="1">
    <source>
        <dbReference type="EMBL" id="KAF7828914.1"/>
    </source>
</evidence>
<dbReference type="Proteomes" id="UP000634136">
    <property type="component" value="Unassembled WGS sequence"/>
</dbReference>